<dbReference type="InterPro" id="IPR004547">
    <property type="entry name" value="Glucosamine6P_isomerase"/>
</dbReference>
<feature type="site" description="Part of the allosteric site" evidence="3">
    <location>
        <position position="151"/>
    </location>
</feature>
<feature type="domain" description="Glucosamine/galactosamine-6-phosphate isomerase" evidence="4">
    <location>
        <begin position="9"/>
        <end position="228"/>
    </location>
</feature>
<keyword evidence="2 3" id="KW-0119">Carbohydrate metabolism</keyword>
<reference evidence="6" key="1">
    <citation type="submission" date="2018-04" db="EMBL/GenBank/DDBJ databases">
        <authorList>
            <person name="Liu S."/>
            <person name="Wang Z."/>
            <person name="Li J."/>
        </authorList>
    </citation>
    <scope>NUCLEOTIDE SEQUENCE [LARGE SCALE GENOMIC DNA]</scope>
    <source>
        <strain evidence="6">2189</strain>
    </source>
</reference>
<dbReference type="GO" id="GO:0019262">
    <property type="term" value="P:N-acetylneuraminate catabolic process"/>
    <property type="evidence" value="ECO:0007669"/>
    <property type="project" value="UniProtKB-UniRule"/>
</dbReference>
<dbReference type="PANTHER" id="PTHR11280">
    <property type="entry name" value="GLUCOSAMINE-6-PHOSPHATE ISOMERASE"/>
    <property type="match status" value="1"/>
</dbReference>
<dbReference type="InterPro" id="IPR037171">
    <property type="entry name" value="NagB/RpiA_transferase-like"/>
</dbReference>
<proteinExistence type="inferred from homology"/>
<keyword evidence="1 3" id="KW-0378">Hydrolase</keyword>
<evidence type="ECO:0000313" key="5">
    <source>
        <dbReference type="EMBL" id="PWC00710.1"/>
    </source>
</evidence>
<evidence type="ECO:0000259" key="4">
    <source>
        <dbReference type="Pfam" id="PF01182"/>
    </source>
</evidence>
<dbReference type="CDD" id="cd01399">
    <property type="entry name" value="GlcN6P_deaminase"/>
    <property type="match status" value="1"/>
</dbReference>
<comment type="activity regulation">
    <text evidence="3">Allosterically activated by N-acetylglucosamine 6-phosphate (GlcNAc6P).</text>
</comment>
<dbReference type="Proteomes" id="UP000244989">
    <property type="component" value="Unassembled WGS sequence"/>
</dbReference>
<feature type="active site" description="For ring-opening step" evidence="3">
    <location>
        <position position="134"/>
    </location>
</feature>
<dbReference type="AlphaFoldDB" id="A0A2U1T3Y0"/>
<comment type="function">
    <text evidence="3">Catalyzes the reversible isomerization-deamination of glucosamine 6-phosphate (GlcN6P) to form fructose 6-phosphate (Fru6P) and ammonium ion.</text>
</comment>
<keyword evidence="6" id="KW-1185">Reference proteome</keyword>
<dbReference type="RefSeq" id="WP_108431983.1">
    <property type="nucleotide sequence ID" value="NZ_CP026947.1"/>
</dbReference>
<evidence type="ECO:0000313" key="6">
    <source>
        <dbReference type="Proteomes" id="UP000244989"/>
    </source>
</evidence>
<dbReference type="HAMAP" id="MF_01241">
    <property type="entry name" value="GlcN6P_deamin"/>
    <property type="match status" value="1"/>
</dbReference>
<dbReference type="SUPFAM" id="SSF100950">
    <property type="entry name" value="NagB/RpiA/CoA transferase-like"/>
    <property type="match status" value="1"/>
</dbReference>
<comment type="similarity">
    <text evidence="3">Belongs to the glucosamine/galactosamine-6-phosphate isomerase family. NagB subfamily.</text>
</comment>
<dbReference type="GO" id="GO:0006043">
    <property type="term" value="P:glucosamine catabolic process"/>
    <property type="evidence" value="ECO:0007669"/>
    <property type="project" value="TreeGrafter"/>
</dbReference>
<dbReference type="Gene3D" id="3.40.50.1360">
    <property type="match status" value="1"/>
</dbReference>
<dbReference type="EMBL" id="QEEZ01000042">
    <property type="protein sequence ID" value="PWC00710.1"/>
    <property type="molecule type" value="Genomic_DNA"/>
</dbReference>
<dbReference type="KEGG" id="cyz:C3B44_08390"/>
<organism evidence="5 6">
    <name type="scientific">Corynebacterium yudongzhengii</name>
    <dbReference type="NCBI Taxonomy" id="2080740"/>
    <lineage>
        <taxon>Bacteria</taxon>
        <taxon>Bacillati</taxon>
        <taxon>Actinomycetota</taxon>
        <taxon>Actinomycetes</taxon>
        <taxon>Mycobacteriales</taxon>
        <taxon>Corynebacteriaceae</taxon>
        <taxon>Corynebacterium</taxon>
    </lineage>
</organism>
<dbReference type="PANTHER" id="PTHR11280:SF5">
    <property type="entry name" value="GLUCOSAMINE-6-PHOSPHATE ISOMERASE"/>
    <property type="match status" value="1"/>
</dbReference>
<dbReference type="OrthoDB" id="9791139at2"/>
<feature type="active site" description="For ring-opening step" evidence="3">
    <location>
        <position position="141"/>
    </location>
</feature>
<sequence length="257" mass="27673">MDILVRTDASAVATTAADILARYARAHATIGVATGSTPLATYRELIRRHQAGELSFAGCRMFALDEYVGLDYSHPESYHAVIHRELTDQLDIDPANVHVPDAAADNLQQACRDYEAAIEDAGGIDIQLLGIGGNGHIGFNEPGSSFDSLTRLKTLHPATVRDNARFFDSPDDVPVHVLTQGLGTIRRAGHLLLLATGQAKADAIAAALEGPLSASVPASLVQLHRRATIVVDEAAASGLKNVEYYRFVDENRPEWQQ</sequence>
<dbReference type="Pfam" id="PF01182">
    <property type="entry name" value="Glucosamine_iso"/>
    <property type="match status" value="1"/>
</dbReference>
<evidence type="ECO:0000256" key="3">
    <source>
        <dbReference type="HAMAP-Rule" id="MF_01241"/>
    </source>
</evidence>
<dbReference type="InterPro" id="IPR006148">
    <property type="entry name" value="Glc/Gal-6P_isomerase"/>
</dbReference>
<comment type="caution">
    <text evidence="3">Lacks conserved residue(s) required for the propagation of feature annotation.</text>
</comment>
<dbReference type="InterPro" id="IPR018321">
    <property type="entry name" value="Glucosamine6P_isomerase_CS"/>
</dbReference>
<comment type="caution">
    <text evidence="5">The sequence shown here is derived from an EMBL/GenBank/DDBJ whole genome shotgun (WGS) entry which is preliminary data.</text>
</comment>
<dbReference type="NCBIfam" id="TIGR00502">
    <property type="entry name" value="nagB"/>
    <property type="match status" value="1"/>
</dbReference>
<protein>
    <recommendedName>
        <fullName evidence="3">Glucosamine-6-phosphate deaminase</fullName>
        <ecNumber evidence="3">3.5.99.6</ecNumber>
    </recommendedName>
    <alternativeName>
        <fullName evidence="3">GlcN6P deaminase</fullName>
        <shortName evidence="3">GNPDA</shortName>
    </alternativeName>
    <alternativeName>
        <fullName evidence="3">Glucosamine-6-phosphate isomerase</fullName>
    </alternativeName>
</protein>
<dbReference type="GO" id="GO:0005737">
    <property type="term" value="C:cytoplasm"/>
    <property type="evidence" value="ECO:0007669"/>
    <property type="project" value="TreeGrafter"/>
</dbReference>
<evidence type="ECO:0000256" key="1">
    <source>
        <dbReference type="ARBA" id="ARBA00022801"/>
    </source>
</evidence>
<dbReference type="GO" id="GO:0004342">
    <property type="term" value="F:glucosamine-6-phosphate deaminase activity"/>
    <property type="evidence" value="ECO:0007669"/>
    <property type="project" value="UniProtKB-UniRule"/>
</dbReference>
<gene>
    <name evidence="3 5" type="primary">nagB</name>
    <name evidence="5" type="ORF">DF222_11360</name>
</gene>
<dbReference type="GO" id="GO:0006046">
    <property type="term" value="P:N-acetylglucosamine catabolic process"/>
    <property type="evidence" value="ECO:0007669"/>
    <property type="project" value="UniProtKB-UniRule"/>
</dbReference>
<dbReference type="GO" id="GO:0042802">
    <property type="term" value="F:identical protein binding"/>
    <property type="evidence" value="ECO:0007669"/>
    <property type="project" value="TreeGrafter"/>
</dbReference>
<comment type="pathway">
    <text evidence="3">Amino-sugar metabolism; N-acetylneuraminate degradation; D-fructose 6-phosphate from N-acetylneuraminate: step 5/5.</text>
</comment>
<dbReference type="EC" id="3.5.99.6" evidence="3"/>
<dbReference type="UniPathway" id="UPA00629">
    <property type="reaction ID" value="UER00684"/>
</dbReference>
<feature type="site" description="Part of the allosteric site" evidence="3">
    <location>
        <position position="153"/>
    </location>
</feature>
<dbReference type="PROSITE" id="PS01161">
    <property type="entry name" value="GLC_GALNAC_ISOMERASE"/>
    <property type="match status" value="1"/>
</dbReference>
<evidence type="ECO:0000256" key="2">
    <source>
        <dbReference type="ARBA" id="ARBA00023277"/>
    </source>
</evidence>
<feature type="active site" description="Proton acceptor; for ring-opening step" evidence="3">
    <location>
        <position position="136"/>
    </location>
</feature>
<accession>A0A2U1T3Y0</accession>
<keyword evidence="3" id="KW-0021">Allosteric enzyme</keyword>
<feature type="site" description="Part of the allosteric site" evidence="3">
    <location>
        <position position="154"/>
    </location>
</feature>
<dbReference type="GO" id="GO:0005975">
    <property type="term" value="P:carbohydrate metabolic process"/>
    <property type="evidence" value="ECO:0007669"/>
    <property type="project" value="InterPro"/>
</dbReference>
<feature type="active site" description="Proton acceptor; for enolization step" evidence="3">
    <location>
        <position position="65"/>
    </location>
</feature>
<comment type="catalytic activity">
    <reaction evidence="3">
        <text>alpha-D-glucosamine 6-phosphate + H2O = beta-D-fructose 6-phosphate + NH4(+)</text>
        <dbReference type="Rhea" id="RHEA:12172"/>
        <dbReference type="ChEBI" id="CHEBI:15377"/>
        <dbReference type="ChEBI" id="CHEBI:28938"/>
        <dbReference type="ChEBI" id="CHEBI:57634"/>
        <dbReference type="ChEBI" id="CHEBI:75989"/>
        <dbReference type="EC" id="3.5.99.6"/>
    </reaction>
</comment>
<feature type="site" description="Part of the allosteric site" evidence="3">
    <location>
        <position position="144"/>
    </location>
</feature>
<name>A0A2U1T3Y0_9CORY</name>
<dbReference type="NCBIfam" id="NF001684">
    <property type="entry name" value="PRK00443.1-4"/>
    <property type="match status" value="1"/>
</dbReference>